<dbReference type="InterPro" id="IPR023214">
    <property type="entry name" value="HAD_sf"/>
</dbReference>
<evidence type="ECO:0000313" key="2">
    <source>
        <dbReference type="Proteomes" id="UP001221757"/>
    </source>
</evidence>
<gene>
    <name evidence="1" type="ORF">B0H17DRAFT_126794</name>
</gene>
<dbReference type="EMBL" id="JARKIE010000144">
    <property type="protein sequence ID" value="KAJ7676267.1"/>
    <property type="molecule type" value="Genomic_DNA"/>
</dbReference>
<comment type="caution">
    <text evidence="1">The sequence shown here is derived from an EMBL/GenBank/DDBJ whole genome shotgun (WGS) entry which is preliminary data.</text>
</comment>
<dbReference type="AlphaFoldDB" id="A0AAD7D321"/>
<sequence>MKEGRNVMTIGDGANDVANILEASIDVGLEGSQAAASNYASNQFCFSRSCWPCVADDRTSASWVCTPVSSARTGYVRLSSSGTTASTVDSVTPIRSALIFTTNGARAAWNIPRARRV</sequence>
<organism evidence="1 2">
    <name type="scientific">Mycena rosella</name>
    <name type="common">Pink bonnet</name>
    <name type="synonym">Agaricus rosellus</name>
    <dbReference type="NCBI Taxonomy" id="1033263"/>
    <lineage>
        <taxon>Eukaryota</taxon>
        <taxon>Fungi</taxon>
        <taxon>Dikarya</taxon>
        <taxon>Basidiomycota</taxon>
        <taxon>Agaricomycotina</taxon>
        <taxon>Agaricomycetes</taxon>
        <taxon>Agaricomycetidae</taxon>
        <taxon>Agaricales</taxon>
        <taxon>Marasmiineae</taxon>
        <taxon>Mycenaceae</taxon>
        <taxon>Mycena</taxon>
    </lineage>
</organism>
<keyword evidence="2" id="KW-1185">Reference proteome</keyword>
<name>A0AAD7D321_MYCRO</name>
<dbReference type="Proteomes" id="UP001221757">
    <property type="component" value="Unassembled WGS sequence"/>
</dbReference>
<protein>
    <submittedName>
        <fullName evidence="1">Uncharacterized protein</fullName>
    </submittedName>
</protein>
<accession>A0AAD7D321</accession>
<proteinExistence type="predicted"/>
<evidence type="ECO:0000313" key="1">
    <source>
        <dbReference type="EMBL" id="KAJ7676267.1"/>
    </source>
</evidence>
<dbReference type="Gene3D" id="3.40.50.1000">
    <property type="entry name" value="HAD superfamily/HAD-like"/>
    <property type="match status" value="1"/>
</dbReference>
<reference evidence="1" key="1">
    <citation type="submission" date="2023-03" db="EMBL/GenBank/DDBJ databases">
        <title>Massive genome expansion in bonnet fungi (Mycena s.s.) driven by repeated elements and novel gene families across ecological guilds.</title>
        <authorList>
            <consortium name="Lawrence Berkeley National Laboratory"/>
            <person name="Harder C.B."/>
            <person name="Miyauchi S."/>
            <person name="Viragh M."/>
            <person name="Kuo A."/>
            <person name="Thoen E."/>
            <person name="Andreopoulos B."/>
            <person name="Lu D."/>
            <person name="Skrede I."/>
            <person name="Drula E."/>
            <person name="Henrissat B."/>
            <person name="Morin E."/>
            <person name="Kohler A."/>
            <person name="Barry K."/>
            <person name="LaButti K."/>
            <person name="Morin E."/>
            <person name="Salamov A."/>
            <person name="Lipzen A."/>
            <person name="Mereny Z."/>
            <person name="Hegedus B."/>
            <person name="Baldrian P."/>
            <person name="Stursova M."/>
            <person name="Weitz H."/>
            <person name="Taylor A."/>
            <person name="Grigoriev I.V."/>
            <person name="Nagy L.G."/>
            <person name="Martin F."/>
            <person name="Kauserud H."/>
        </authorList>
    </citation>
    <scope>NUCLEOTIDE SEQUENCE</scope>
    <source>
        <strain evidence="1">CBHHK067</strain>
    </source>
</reference>